<dbReference type="GO" id="GO:0016682">
    <property type="term" value="F:oxidoreductase activity, acting on diphenols and related substances as donors, oxygen as acceptor"/>
    <property type="evidence" value="ECO:0007669"/>
    <property type="project" value="TreeGrafter"/>
</dbReference>
<keyword evidence="5 12" id="KW-0349">Heme</keyword>
<feature type="transmembrane region" description="Helical" evidence="12">
    <location>
        <begin position="388"/>
        <end position="410"/>
    </location>
</feature>
<comment type="similarity">
    <text evidence="2 12">Belongs to the cytochrome ubiquinol oxidase subunit 1 family.</text>
</comment>
<sequence length="489" mass="55798">MKHGNGFTFISFRREAFIMSILSLARFQFAMTTVYHFFFVPFTIGTAFIVAIMESMYVHTKNESYKKMTKFWGNIFLLSFAVGVVTGIIQEFQFGMNWSDYSRFMGDIFGAPLALEALLSFFIESTFIGLWVFTWDKVKPGLHAFFIWMTSFGSLTSALWILTANSFMQHPVGYAIRGGRAVMVDFGALLKNPQLWFEYGHVILNAVMMGGVIFAGLTAFQLLKKHEISNEARTIYKKTMRLSLWMSLIFAIFGLVLGDLQMQYLVKEQPMKFAATEDVYTTTGEHAPWTIVGIANTKEHKVQNNIDIPDMLSILSYHKTTGAVTGMNELNAQYKKKYGKNIDYYPPVNTLFYSFRIMCAISAWIILVSFVGLIMSRKKSEYLYEHKWTLWILALTTFLPFMGNTAGWFVTEFGRVPWTVYGLFTIQQSVSPNVSAASLLTSNIVYFVLFTALAITLIGLIVHELKKDPTQVIEPKFKKVLDPFDKEAF</sequence>
<dbReference type="Proteomes" id="UP000004483">
    <property type="component" value="Unassembled WGS sequence"/>
</dbReference>
<protein>
    <submittedName>
        <fullName evidence="13">Bacterial cytochrome ubiquinol oxidase</fullName>
    </submittedName>
</protein>
<proteinExistence type="inferred from homology"/>
<dbReference type="GO" id="GO:0020037">
    <property type="term" value="F:heme binding"/>
    <property type="evidence" value="ECO:0007669"/>
    <property type="project" value="TreeGrafter"/>
</dbReference>
<dbReference type="EMBL" id="ACGV01000119">
    <property type="protein sequence ID" value="EEJ40750.1"/>
    <property type="molecule type" value="Genomic_DNA"/>
</dbReference>
<name>C2ETR2_9LACO</name>
<keyword evidence="10 12" id="KW-0408">Iron</keyword>
<keyword evidence="8 12" id="KW-0249">Electron transport</keyword>
<dbReference type="HOGENOM" id="CLU_030555_3_3_9"/>
<dbReference type="Pfam" id="PF01654">
    <property type="entry name" value="Cyt_bd_oxida_I"/>
    <property type="match status" value="1"/>
</dbReference>
<feature type="transmembrane region" description="Helical" evidence="12">
    <location>
        <begin position="202"/>
        <end position="223"/>
    </location>
</feature>
<keyword evidence="9 12" id="KW-1133">Transmembrane helix</keyword>
<dbReference type="AlphaFoldDB" id="C2ETR2"/>
<evidence type="ECO:0000256" key="12">
    <source>
        <dbReference type="PIRNR" id="PIRNR006446"/>
    </source>
</evidence>
<feature type="transmembrane region" description="Helical" evidence="12">
    <location>
        <begin position="145"/>
        <end position="163"/>
    </location>
</feature>
<evidence type="ECO:0000256" key="9">
    <source>
        <dbReference type="ARBA" id="ARBA00022989"/>
    </source>
</evidence>
<dbReference type="PANTHER" id="PTHR30365">
    <property type="entry name" value="CYTOCHROME D UBIQUINOL OXIDASE"/>
    <property type="match status" value="1"/>
</dbReference>
<evidence type="ECO:0000256" key="11">
    <source>
        <dbReference type="ARBA" id="ARBA00023136"/>
    </source>
</evidence>
<comment type="caution">
    <text evidence="13">The sequence shown here is derived from an EMBL/GenBank/DDBJ whole genome shotgun (WGS) entry which is preliminary data.</text>
</comment>
<feature type="transmembrane region" description="Helical" evidence="12">
    <location>
        <begin position="353"/>
        <end position="376"/>
    </location>
</feature>
<dbReference type="eggNOG" id="COG1271">
    <property type="taxonomic scope" value="Bacteria"/>
</dbReference>
<feature type="transmembrane region" description="Helical" evidence="12">
    <location>
        <begin position="71"/>
        <end position="89"/>
    </location>
</feature>
<comment type="subcellular location">
    <subcellularLocation>
        <location evidence="1">Cell membrane</location>
        <topology evidence="1">Multi-pass membrane protein</topology>
    </subcellularLocation>
</comment>
<dbReference type="GO" id="GO:0070069">
    <property type="term" value="C:cytochrome complex"/>
    <property type="evidence" value="ECO:0007669"/>
    <property type="project" value="UniProtKB-UniRule"/>
</dbReference>
<dbReference type="GO" id="GO:0019646">
    <property type="term" value="P:aerobic electron transport chain"/>
    <property type="evidence" value="ECO:0007669"/>
    <property type="project" value="InterPro"/>
</dbReference>
<feature type="transmembrane region" description="Helical" evidence="12">
    <location>
        <begin position="244"/>
        <end position="266"/>
    </location>
</feature>
<evidence type="ECO:0000313" key="14">
    <source>
        <dbReference type="Proteomes" id="UP000004483"/>
    </source>
</evidence>
<evidence type="ECO:0000256" key="6">
    <source>
        <dbReference type="ARBA" id="ARBA00022692"/>
    </source>
</evidence>
<dbReference type="GO" id="GO:0009055">
    <property type="term" value="F:electron transfer activity"/>
    <property type="evidence" value="ECO:0007669"/>
    <property type="project" value="UniProtKB-UniRule"/>
</dbReference>
<dbReference type="GO" id="GO:0005886">
    <property type="term" value="C:plasma membrane"/>
    <property type="evidence" value="ECO:0007669"/>
    <property type="project" value="UniProtKB-SubCell"/>
</dbReference>
<keyword evidence="7 12" id="KW-0479">Metal-binding</keyword>
<evidence type="ECO:0000256" key="4">
    <source>
        <dbReference type="ARBA" id="ARBA00022475"/>
    </source>
</evidence>
<evidence type="ECO:0000256" key="10">
    <source>
        <dbReference type="ARBA" id="ARBA00023004"/>
    </source>
</evidence>
<keyword evidence="6 12" id="KW-0812">Transmembrane</keyword>
<accession>C2ETR2</accession>
<dbReference type="STRING" id="1423814.HMPREF0549_0848"/>
<organism evidence="13 14">
    <name type="scientific">Limosilactobacillus vaginalis DSM 5837 = ATCC 49540</name>
    <dbReference type="NCBI Taxonomy" id="1423814"/>
    <lineage>
        <taxon>Bacteria</taxon>
        <taxon>Bacillati</taxon>
        <taxon>Bacillota</taxon>
        <taxon>Bacilli</taxon>
        <taxon>Lactobacillales</taxon>
        <taxon>Lactobacillaceae</taxon>
        <taxon>Limosilactobacillus</taxon>
    </lineage>
</organism>
<feature type="transmembrane region" description="Helical" evidence="12">
    <location>
        <begin position="444"/>
        <end position="462"/>
    </location>
</feature>
<evidence type="ECO:0000256" key="3">
    <source>
        <dbReference type="ARBA" id="ARBA00022448"/>
    </source>
</evidence>
<dbReference type="PANTHER" id="PTHR30365:SF15">
    <property type="entry name" value="CYTOCHROME BD UBIQUINOL OXIDASE SUBUNIT 1"/>
    <property type="match status" value="1"/>
</dbReference>
<evidence type="ECO:0000256" key="2">
    <source>
        <dbReference type="ARBA" id="ARBA00009819"/>
    </source>
</evidence>
<feature type="transmembrane region" description="Helical" evidence="12">
    <location>
        <begin position="35"/>
        <end position="59"/>
    </location>
</feature>
<evidence type="ECO:0000256" key="1">
    <source>
        <dbReference type="ARBA" id="ARBA00004651"/>
    </source>
</evidence>
<dbReference type="InterPro" id="IPR002585">
    <property type="entry name" value="Cyt-d_ubiquinol_oxidase_su_1"/>
</dbReference>
<keyword evidence="4 12" id="KW-1003">Cell membrane</keyword>
<evidence type="ECO:0000256" key="8">
    <source>
        <dbReference type="ARBA" id="ARBA00022982"/>
    </source>
</evidence>
<keyword evidence="3 12" id="KW-0813">Transport</keyword>
<dbReference type="PIRSF" id="PIRSF006446">
    <property type="entry name" value="Cyt_quinol_oxidase_1"/>
    <property type="match status" value="1"/>
</dbReference>
<evidence type="ECO:0000313" key="13">
    <source>
        <dbReference type="EMBL" id="EEJ40750.1"/>
    </source>
</evidence>
<evidence type="ECO:0000256" key="7">
    <source>
        <dbReference type="ARBA" id="ARBA00022723"/>
    </source>
</evidence>
<evidence type="ECO:0000256" key="5">
    <source>
        <dbReference type="ARBA" id="ARBA00022617"/>
    </source>
</evidence>
<feature type="transmembrane region" description="Helical" evidence="12">
    <location>
        <begin position="109"/>
        <end position="133"/>
    </location>
</feature>
<reference evidence="13 14" key="1">
    <citation type="submission" date="2009-01" db="EMBL/GenBank/DDBJ databases">
        <authorList>
            <person name="Qin X."/>
            <person name="Bachman B."/>
            <person name="Battles P."/>
            <person name="Bell A."/>
            <person name="Bess C."/>
            <person name="Bickham C."/>
            <person name="Chaboub L."/>
            <person name="Chen D."/>
            <person name="Coyle M."/>
            <person name="Deiros D.R."/>
            <person name="Dinh H."/>
            <person name="Forbes L."/>
            <person name="Fowler G."/>
            <person name="Francisco L."/>
            <person name="Fu Q."/>
            <person name="Gubbala S."/>
            <person name="Hale W."/>
            <person name="Han Y."/>
            <person name="Hemphill L."/>
            <person name="Highlander S.K."/>
            <person name="Hirani K."/>
            <person name="Hogues M."/>
            <person name="Jackson L."/>
            <person name="Jakkamsetti A."/>
            <person name="Javaid M."/>
            <person name="Jiang H."/>
            <person name="Korchina V."/>
            <person name="Kovar C."/>
            <person name="Lara F."/>
            <person name="Lee S."/>
            <person name="Mata R."/>
            <person name="Mathew T."/>
            <person name="Moen C."/>
            <person name="Morales K."/>
            <person name="Munidasa M."/>
            <person name="Nazareth L."/>
            <person name="Ngo R."/>
            <person name="Nguyen L."/>
            <person name="Okwuonu G."/>
            <person name="Ongeri F."/>
            <person name="Patil S."/>
            <person name="Petrosino J."/>
            <person name="Pham C."/>
            <person name="Pham P."/>
            <person name="Pu L.-L."/>
            <person name="Puazo M."/>
            <person name="Raj R."/>
            <person name="Reid J."/>
            <person name="Rouhana J."/>
            <person name="Saada N."/>
            <person name="Shang Y."/>
            <person name="Simmons D."/>
            <person name="Thornton R."/>
            <person name="Warren J."/>
            <person name="Weissenberger G."/>
            <person name="Zhang J."/>
            <person name="Zhang L."/>
            <person name="Zhou C."/>
            <person name="Zhu D."/>
            <person name="Muzny D."/>
            <person name="Worley K."/>
            <person name="Gibbs R."/>
        </authorList>
    </citation>
    <scope>NUCLEOTIDE SEQUENCE [LARGE SCALE GENOMIC DNA]</scope>
    <source>
        <strain evidence="13 14">ATCC 49540</strain>
    </source>
</reference>
<gene>
    <name evidence="13" type="ORF">HMPREF0549_0848</name>
</gene>
<dbReference type="GO" id="GO:0046872">
    <property type="term" value="F:metal ion binding"/>
    <property type="evidence" value="ECO:0007669"/>
    <property type="project" value="UniProtKB-UniRule"/>
</dbReference>
<keyword evidence="11 12" id="KW-0472">Membrane</keyword>